<keyword evidence="6" id="KW-0378">Hydrolase</keyword>
<evidence type="ECO:0000259" key="10">
    <source>
        <dbReference type="PROSITE" id="PS51349"/>
    </source>
</evidence>
<evidence type="ECO:0000256" key="9">
    <source>
        <dbReference type="ARBA" id="ARBA00024042"/>
    </source>
</evidence>
<dbReference type="GO" id="GO:0010181">
    <property type="term" value="F:FMN binding"/>
    <property type="evidence" value="ECO:0007669"/>
    <property type="project" value="InterPro"/>
</dbReference>
<dbReference type="InterPro" id="IPR012133">
    <property type="entry name" value="Alpha-hydoxy_acid_DH_FMN"/>
</dbReference>
<name>A0A084BAP8_STACB</name>
<dbReference type="PROSITE" id="PS51349">
    <property type="entry name" value="FMN_HYDROXY_ACID_DH_2"/>
    <property type="match status" value="1"/>
</dbReference>
<evidence type="ECO:0000256" key="7">
    <source>
        <dbReference type="ARBA" id="ARBA00023002"/>
    </source>
</evidence>
<keyword evidence="12" id="KW-1185">Reference proteome</keyword>
<evidence type="ECO:0000256" key="2">
    <source>
        <dbReference type="ARBA" id="ARBA00008779"/>
    </source>
</evidence>
<proteinExistence type="inferred from homology"/>
<organism evidence="11 12">
    <name type="scientific">Stachybotrys chartarum (strain CBS 109288 / IBT 7711)</name>
    <name type="common">Toxic black mold</name>
    <name type="synonym">Stilbospora chartarum</name>
    <dbReference type="NCBI Taxonomy" id="1280523"/>
    <lineage>
        <taxon>Eukaryota</taxon>
        <taxon>Fungi</taxon>
        <taxon>Dikarya</taxon>
        <taxon>Ascomycota</taxon>
        <taxon>Pezizomycotina</taxon>
        <taxon>Sordariomycetes</taxon>
        <taxon>Hypocreomycetidae</taxon>
        <taxon>Hypocreales</taxon>
        <taxon>Stachybotryaceae</taxon>
        <taxon>Stachybotrys</taxon>
    </lineage>
</organism>
<keyword evidence="3" id="KW-0285">Flavoprotein</keyword>
<dbReference type="EMBL" id="KL647503">
    <property type="protein sequence ID" value="KEY74627.1"/>
    <property type="molecule type" value="Genomic_DNA"/>
</dbReference>
<dbReference type="CDD" id="cd16147">
    <property type="entry name" value="G6S"/>
    <property type="match status" value="1"/>
</dbReference>
<dbReference type="Proteomes" id="UP000028045">
    <property type="component" value="Unassembled WGS sequence"/>
</dbReference>
<keyword evidence="8" id="KW-0325">Glycoprotein</keyword>
<evidence type="ECO:0000256" key="4">
    <source>
        <dbReference type="ARBA" id="ARBA00022643"/>
    </source>
</evidence>
<dbReference type="InterPro" id="IPR024607">
    <property type="entry name" value="Sulfatase_CS"/>
</dbReference>
<protein>
    <recommendedName>
        <fullName evidence="10">FMN hydroxy acid dehydrogenase domain-containing protein</fullName>
    </recommendedName>
</protein>
<dbReference type="HOGENOM" id="CLU_012005_0_0_1"/>
<dbReference type="AlphaFoldDB" id="A0A084BAP8"/>
<dbReference type="PANTHER" id="PTHR43108">
    <property type="entry name" value="N-ACETYLGLUCOSAMINE-6-SULFATASE FAMILY MEMBER"/>
    <property type="match status" value="1"/>
</dbReference>
<evidence type="ECO:0000256" key="5">
    <source>
        <dbReference type="ARBA" id="ARBA00022729"/>
    </source>
</evidence>
<gene>
    <name evidence="11" type="ORF">S7711_05057</name>
</gene>
<dbReference type="InterPro" id="IPR013785">
    <property type="entry name" value="Aldolase_TIM"/>
</dbReference>
<dbReference type="GO" id="GO:0005539">
    <property type="term" value="F:glycosaminoglycan binding"/>
    <property type="evidence" value="ECO:0007669"/>
    <property type="project" value="TreeGrafter"/>
</dbReference>
<dbReference type="Gene3D" id="3.40.720.10">
    <property type="entry name" value="Alkaline Phosphatase, subunit A"/>
    <property type="match status" value="1"/>
</dbReference>
<comment type="cofactor">
    <cofactor evidence="1">
        <name>FMN</name>
        <dbReference type="ChEBI" id="CHEBI:58210"/>
    </cofactor>
</comment>
<accession>A0A084BAP8</accession>
<evidence type="ECO:0000256" key="8">
    <source>
        <dbReference type="ARBA" id="ARBA00023180"/>
    </source>
</evidence>
<keyword evidence="5" id="KW-0732">Signal</keyword>
<keyword evidence="4" id="KW-0288">FMN</keyword>
<sequence length="1001" mass="110161">PTDLVASTKTAHPPEQRLLALVSRSTFHHHLPSSPTVMPSAMVLLSAVAVLLSTAVAAAATKHNVVFILTDDQDSQMRSLDYMPKLKRHLLDQGTYYRKHYCTVALCCPSRVSLWTGKAAHNHNVTDVMPPYGGYPKFLAEGLNNNWLPVWLLEAGYNNYYVGKLINYHTPDNYNRPFPAGFTQHDFLLDPWAYEYWNPGFQRNEEPPRLYPGQYSTDLVLNKSLEFLDEAMQQNAPFFLTLAPIAPHVNVNITVSPEGIPLALNNSVPRPAARHADLFPGLKVPRTPNFNPRDPSGVSWVAKLPRLNEPEIAKNDDLFRQRILSLQSVDDMVETVVQRLEELAILDNTYIFYSTDNGYHISQHRLQPGKKCPFEEDMNIPLIVRGPGVAKKAVVDLPTSHVDLAPTFMNILGIPLKDHLDGAPIPIIPRPGAAVPNDRSREHVQVEGWGTEDTNEWANYGTPTGYNNTFKTLRLIGPSYNLLYSVWCTNEHELYDLNTDAGQLRNLLKPGVQNARLLGHPVAKVASRLDGLLYVLKSCSAETCRKPWEALLPGARVESLQDALQARYDGFFETSLPGISFSSCQRAYFRAVSKPKINQSSEAYSSRAPLAMEPLTLDEIEALAKDKLPKHVYDFYASGSDSQNALARNRTAFSKLFIRPRVLRDVSDVNTSVSILGFQTSLPIGIAPSAMQKLAGGDGEVDVAKAAADMSLNLTLSSQSTTSLEDVIRVRNDLQKSSGAPPFWMQIYLHNDMEKSVPLIKRAEAAGYQALVLTVDTPVLGNRLSERKTAVVLPSGVTLPNIKQPAPTGKPQPSINRQLMNVRSAAEAKALREAHGSSMHSSSLTWERTIKSLREVTQMKVILKGIMTGEDAALAVQHGADAIIVSNHGGRQLDDVCSTIEALPDVVSTVRGAIPVIMDGGIRTGSDVFKALALGADFVLVGRPALWGLAYNGRDGVETVMNILERELSRTMALAGVTNVNEICRDMLGVESRDGFGISKL</sequence>
<dbReference type="GO" id="GO:0016614">
    <property type="term" value="F:oxidoreductase activity, acting on CH-OH group of donors"/>
    <property type="evidence" value="ECO:0007669"/>
    <property type="project" value="UniProtKB-ARBA"/>
</dbReference>
<evidence type="ECO:0000313" key="12">
    <source>
        <dbReference type="Proteomes" id="UP000028045"/>
    </source>
</evidence>
<dbReference type="SUPFAM" id="SSF51395">
    <property type="entry name" value="FMN-linked oxidoreductases"/>
    <property type="match status" value="1"/>
</dbReference>
<dbReference type="GO" id="GO:0008449">
    <property type="term" value="F:N-acetylglucosamine-6-sulfatase activity"/>
    <property type="evidence" value="ECO:0007669"/>
    <property type="project" value="TreeGrafter"/>
</dbReference>
<keyword evidence="7" id="KW-0560">Oxidoreductase</keyword>
<dbReference type="InterPro" id="IPR017850">
    <property type="entry name" value="Alkaline_phosphatase_core_sf"/>
</dbReference>
<dbReference type="OrthoDB" id="1925334at2759"/>
<dbReference type="SUPFAM" id="SSF53649">
    <property type="entry name" value="Alkaline phosphatase-like"/>
    <property type="match status" value="1"/>
</dbReference>
<comment type="similarity">
    <text evidence="2">Belongs to the sulfatase family.</text>
</comment>
<dbReference type="InterPro" id="IPR000262">
    <property type="entry name" value="FMN-dep_DH"/>
</dbReference>
<dbReference type="FunFam" id="3.20.20.70:FF:000029">
    <property type="entry name" value="L-lactate dehydrogenase"/>
    <property type="match status" value="1"/>
</dbReference>
<dbReference type="InterPro" id="IPR000917">
    <property type="entry name" value="Sulfatase_N"/>
</dbReference>
<dbReference type="Pfam" id="PF00884">
    <property type="entry name" value="Sulfatase"/>
    <property type="match status" value="1"/>
</dbReference>
<dbReference type="InterPro" id="IPR037396">
    <property type="entry name" value="FMN_HAD"/>
</dbReference>
<dbReference type="PANTHER" id="PTHR43108:SF8">
    <property type="entry name" value="SD21168P"/>
    <property type="match status" value="1"/>
</dbReference>
<evidence type="ECO:0000256" key="6">
    <source>
        <dbReference type="ARBA" id="ARBA00022801"/>
    </source>
</evidence>
<comment type="similarity">
    <text evidence="9">Belongs to the FMN-dependent alpha-hydroxy acid dehydrogenase family.</text>
</comment>
<dbReference type="InterPro" id="IPR008259">
    <property type="entry name" value="FMN_hydac_DH_AS"/>
</dbReference>
<feature type="non-terminal residue" evidence="11">
    <location>
        <position position="1"/>
    </location>
</feature>
<evidence type="ECO:0000256" key="3">
    <source>
        <dbReference type="ARBA" id="ARBA00022630"/>
    </source>
</evidence>
<dbReference type="PROSITE" id="PS00557">
    <property type="entry name" value="FMN_HYDROXY_ACID_DH_1"/>
    <property type="match status" value="1"/>
</dbReference>
<dbReference type="Gene3D" id="3.20.20.70">
    <property type="entry name" value="Aldolase class I"/>
    <property type="match status" value="1"/>
</dbReference>
<reference evidence="11 12" key="1">
    <citation type="journal article" date="2014" name="BMC Genomics">
        <title>Comparative genome sequencing reveals chemotype-specific gene clusters in the toxigenic black mold Stachybotrys.</title>
        <authorList>
            <person name="Semeiks J."/>
            <person name="Borek D."/>
            <person name="Otwinowski Z."/>
            <person name="Grishin N.V."/>
        </authorList>
    </citation>
    <scope>NUCLEOTIDE SEQUENCE [LARGE SCALE GENOMIC DNA]</scope>
    <source>
        <strain evidence="12">CBS 109288 / IBT 7711</strain>
    </source>
</reference>
<evidence type="ECO:0000256" key="1">
    <source>
        <dbReference type="ARBA" id="ARBA00001917"/>
    </source>
</evidence>
<dbReference type="FunFam" id="3.40.720.10:FF:000051">
    <property type="entry name" value="Arylsulfatase"/>
    <property type="match status" value="1"/>
</dbReference>
<dbReference type="Pfam" id="PF01070">
    <property type="entry name" value="FMN_dh"/>
    <property type="match status" value="1"/>
</dbReference>
<dbReference type="CDD" id="cd02809">
    <property type="entry name" value="alpha_hydroxyacid_oxid_FMN"/>
    <property type="match status" value="1"/>
</dbReference>
<feature type="domain" description="FMN hydroxy acid dehydrogenase" evidence="10">
    <location>
        <begin position="609"/>
        <end position="993"/>
    </location>
</feature>
<evidence type="ECO:0000313" key="11">
    <source>
        <dbReference type="EMBL" id="KEY74627.1"/>
    </source>
</evidence>
<dbReference type="PROSITE" id="PS00523">
    <property type="entry name" value="SULFATASE_1"/>
    <property type="match status" value="1"/>
</dbReference>